<dbReference type="PROSITE" id="PS51857">
    <property type="entry name" value="CSD_2"/>
    <property type="match status" value="1"/>
</dbReference>
<feature type="domain" description="CSD" evidence="1">
    <location>
        <begin position="5"/>
        <end position="71"/>
    </location>
</feature>
<dbReference type="InterPro" id="IPR019844">
    <property type="entry name" value="CSD_CS"/>
</dbReference>
<protein>
    <recommendedName>
        <fullName evidence="1">CSD domain-containing protein</fullName>
    </recommendedName>
</protein>
<dbReference type="InterPro" id="IPR012340">
    <property type="entry name" value="NA-bd_OB-fold"/>
</dbReference>
<organism evidence="2 3">
    <name type="scientific">Rhododendron simsii</name>
    <name type="common">Sims's rhododendron</name>
    <dbReference type="NCBI Taxonomy" id="118357"/>
    <lineage>
        <taxon>Eukaryota</taxon>
        <taxon>Viridiplantae</taxon>
        <taxon>Streptophyta</taxon>
        <taxon>Embryophyta</taxon>
        <taxon>Tracheophyta</taxon>
        <taxon>Spermatophyta</taxon>
        <taxon>Magnoliopsida</taxon>
        <taxon>eudicotyledons</taxon>
        <taxon>Gunneridae</taxon>
        <taxon>Pentapetalae</taxon>
        <taxon>asterids</taxon>
        <taxon>Ericales</taxon>
        <taxon>Ericaceae</taxon>
        <taxon>Ericoideae</taxon>
        <taxon>Rhodoreae</taxon>
        <taxon>Rhododendron</taxon>
    </lineage>
</organism>
<accession>A0A834L8C7</accession>
<dbReference type="Gene3D" id="2.40.50.140">
    <property type="entry name" value="Nucleic acid-binding proteins"/>
    <property type="match status" value="1"/>
</dbReference>
<dbReference type="PRINTS" id="PR00050">
    <property type="entry name" value="COLDSHOCK"/>
</dbReference>
<evidence type="ECO:0000259" key="1">
    <source>
        <dbReference type="PROSITE" id="PS51857"/>
    </source>
</evidence>
<dbReference type="SMART" id="SM00357">
    <property type="entry name" value="CSP"/>
    <property type="match status" value="1"/>
</dbReference>
<keyword evidence="3" id="KW-1185">Reference proteome</keyword>
<dbReference type="Pfam" id="PF00313">
    <property type="entry name" value="CSD"/>
    <property type="match status" value="1"/>
</dbReference>
<dbReference type="CDD" id="cd04458">
    <property type="entry name" value="CSP_CDS"/>
    <property type="match status" value="1"/>
</dbReference>
<dbReference type="Proteomes" id="UP000626092">
    <property type="component" value="Unassembled WGS sequence"/>
</dbReference>
<evidence type="ECO:0000313" key="2">
    <source>
        <dbReference type="EMBL" id="KAF7127430.1"/>
    </source>
</evidence>
<gene>
    <name evidence="2" type="ORF">RHSIM_Rhsim11G0190900</name>
</gene>
<dbReference type="PANTHER" id="PTHR46565">
    <property type="entry name" value="COLD SHOCK DOMAIN PROTEIN 2"/>
    <property type="match status" value="1"/>
</dbReference>
<dbReference type="OrthoDB" id="422005at2759"/>
<dbReference type="SUPFAM" id="SSF50249">
    <property type="entry name" value="Nucleic acid-binding proteins"/>
    <property type="match status" value="1"/>
</dbReference>
<proteinExistence type="predicted"/>
<sequence length="120" mass="13053">MAEGKMKGTVKWFNEQKGFGFITPDDGGDDLFVHQSSIQSEGFRSLGEGESVEFVVEQDHGGRTKAVDVTGPDGAPGFIGSGDDYLVFLSLDLGFGYAKKFVDSNYKAQKTIVSFSLIWI</sequence>
<dbReference type="InterPro" id="IPR002059">
    <property type="entry name" value="CSP_DNA-bd"/>
</dbReference>
<comment type="caution">
    <text evidence="2">The sequence shown here is derived from an EMBL/GenBank/DDBJ whole genome shotgun (WGS) entry which is preliminary data.</text>
</comment>
<dbReference type="AlphaFoldDB" id="A0A834L8C7"/>
<reference evidence="2" key="1">
    <citation type="submission" date="2019-11" db="EMBL/GenBank/DDBJ databases">
        <authorList>
            <person name="Liu Y."/>
            <person name="Hou J."/>
            <person name="Li T.-Q."/>
            <person name="Guan C.-H."/>
            <person name="Wu X."/>
            <person name="Wu H.-Z."/>
            <person name="Ling F."/>
            <person name="Zhang R."/>
            <person name="Shi X.-G."/>
            <person name="Ren J.-P."/>
            <person name="Chen E.-F."/>
            <person name="Sun J.-M."/>
        </authorList>
    </citation>
    <scope>NUCLEOTIDE SEQUENCE</scope>
    <source>
        <strain evidence="2">Adult_tree_wgs_1</strain>
        <tissue evidence="2">Leaves</tissue>
    </source>
</reference>
<dbReference type="EMBL" id="WJXA01000011">
    <property type="protein sequence ID" value="KAF7127430.1"/>
    <property type="molecule type" value="Genomic_DNA"/>
</dbReference>
<evidence type="ECO:0000313" key="3">
    <source>
        <dbReference type="Proteomes" id="UP000626092"/>
    </source>
</evidence>
<dbReference type="PANTHER" id="PTHR46565:SF20">
    <property type="entry name" value="COLD SHOCK DOMAIN-CONTAINING PROTEIN 4"/>
    <property type="match status" value="1"/>
</dbReference>
<dbReference type="GO" id="GO:0003676">
    <property type="term" value="F:nucleic acid binding"/>
    <property type="evidence" value="ECO:0007669"/>
    <property type="project" value="InterPro"/>
</dbReference>
<dbReference type="PROSITE" id="PS00352">
    <property type="entry name" value="CSD_1"/>
    <property type="match status" value="1"/>
</dbReference>
<dbReference type="InterPro" id="IPR011129">
    <property type="entry name" value="CSD"/>
</dbReference>
<name>A0A834L8C7_RHOSS</name>